<evidence type="ECO:0000313" key="2">
    <source>
        <dbReference type="Proteomes" id="UP000499080"/>
    </source>
</evidence>
<dbReference type="Proteomes" id="UP000499080">
    <property type="component" value="Unassembled WGS sequence"/>
</dbReference>
<dbReference type="EMBL" id="BGPR01227248">
    <property type="protein sequence ID" value="GBL61225.1"/>
    <property type="molecule type" value="Genomic_DNA"/>
</dbReference>
<gene>
    <name evidence="1" type="ORF">AVEN_103648_1</name>
</gene>
<sequence length="49" mass="5648">MPTPWVNTRVTYPKIFTYPLSILPTPYYGSYARKFREATPAGFPPQIVL</sequence>
<keyword evidence="2" id="KW-1185">Reference proteome</keyword>
<proteinExistence type="predicted"/>
<organism evidence="1 2">
    <name type="scientific">Araneus ventricosus</name>
    <name type="common">Orbweaver spider</name>
    <name type="synonym">Epeira ventricosa</name>
    <dbReference type="NCBI Taxonomy" id="182803"/>
    <lineage>
        <taxon>Eukaryota</taxon>
        <taxon>Metazoa</taxon>
        <taxon>Ecdysozoa</taxon>
        <taxon>Arthropoda</taxon>
        <taxon>Chelicerata</taxon>
        <taxon>Arachnida</taxon>
        <taxon>Araneae</taxon>
        <taxon>Araneomorphae</taxon>
        <taxon>Entelegynae</taxon>
        <taxon>Araneoidea</taxon>
        <taxon>Araneidae</taxon>
        <taxon>Araneus</taxon>
    </lineage>
</organism>
<reference evidence="1 2" key="1">
    <citation type="journal article" date="2019" name="Sci. Rep.">
        <title>Orb-weaving spider Araneus ventricosus genome elucidates the spidroin gene catalogue.</title>
        <authorList>
            <person name="Kono N."/>
            <person name="Nakamura H."/>
            <person name="Ohtoshi R."/>
            <person name="Moran D.A.P."/>
            <person name="Shinohara A."/>
            <person name="Yoshida Y."/>
            <person name="Fujiwara M."/>
            <person name="Mori M."/>
            <person name="Tomita M."/>
            <person name="Arakawa K."/>
        </authorList>
    </citation>
    <scope>NUCLEOTIDE SEQUENCE [LARGE SCALE GENOMIC DNA]</scope>
</reference>
<accession>A0A4Y1ZPS6</accession>
<comment type="caution">
    <text evidence="1">The sequence shown here is derived from an EMBL/GenBank/DDBJ whole genome shotgun (WGS) entry which is preliminary data.</text>
</comment>
<dbReference type="AlphaFoldDB" id="A0A4Y1ZPS6"/>
<feature type="non-terminal residue" evidence="1">
    <location>
        <position position="49"/>
    </location>
</feature>
<name>A0A4Y1ZPS6_ARAVE</name>
<evidence type="ECO:0000313" key="1">
    <source>
        <dbReference type="EMBL" id="GBL61225.1"/>
    </source>
</evidence>
<protein>
    <submittedName>
        <fullName evidence="1">Uncharacterized protein</fullName>
    </submittedName>
</protein>